<gene>
    <name evidence="3" type="ORF">CPELLU_LOCUS4055</name>
</gene>
<accession>A0A9N9APK9</accession>
<feature type="region of interest" description="Disordered" evidence="2">
    <location>
        <begin position="240"/>
        <end position="307"/>
    </location>
</feature>
<feature type="compositionally biased region" description="Polar residues" evidence="2">
    <location>
        <begin position="253"/>
        <end position="270"/>
    </location>
</feature>
<name>A0A9N9APK9_9GLOM</name>
<evidence type="ECO:0000313" key="3">
    <source>
        <dbReference type="EMBL" id="CAG8535636.1"/>
    </source>
</evidence>
<feature type="region of interest" description="Disordered" evidence="2">
    <location>
        <begin position="28"/>
        <end position="64"/>
    </location>
</feature>
<protein>
    <submittedName>
        <fullName evidence="3">12775_t:CDS:1</fullName>
    </submittedName>
</protein>
<comment type="caution">
    <text evidence="3">The sequence shown here is derived from an EMBL/GenBank/DDBJ whole genome shotgun (WGS) entry which is preliminary data.</text>
</comment>
<feature type="compositionally biased region" description="Low complexity" evidence="2">
    <location>
        <begin position="278"/>
        <end position="307"/>
    </location>
</feature>
<dbReference type="Proteomes" id="UP000789759">
    <property type="component" value="Unassembled WGS sequence"/>
</dbReference>
<keyword evidence="4" id="KW-1185">Reference proteome</keyword>
<evidence type="ECO:0000256" key="2">
    <source>
        <dbReference type="SAM" id="MobiDB-lite"/>
    </source>
</evidence>
<feature type="compositionally biased region" description="Polar residues" evidence="2">
    <location>
        <begin position="351"/>
        <end position="371"/>
    </location>
</feature>
<keyword evidence="1" id="KW-0175">Coiled coil</keyword>
<feature type="compositionally biased region" description="Polar residues" evidence="2">
    <location>
        <begin position="28"/>
        <end position="43"/>
    </location>
</feature>
<sequence length="413" mass="46126">MTSTKTDPIDDIETSVISTLPSINTSPRSSIFQSFSPRTSVPSSPIGHQRMNSSETTSSSYRDSGYFRDTLTRENMSAQRTIKELEKKVADLTIEIERSKSEHQESIDLNRTHVRRIKQLETELSQVKIVNKTMLEDNKKHQSMLNDKDSENELAKNAALGNKNISDSSDLDVEINHSGVSLVGERVHKECDHTLIEELQNEIKILKDDNQSMNQYIQKMLNRIMEVDGFEETLATNWSPESHQKKLSKANDRVSNPVSPTSPITSNDSLKQPPPSRPRNNSLSDFKFPSNSSVNPSSSPTSTTSKFSLTPLTTTLINSLSSPTSKDEIIDDKNSAVPTTRKLHTSDDYSAVSQRPSANVPRRSQTMNNGSNKRFSILKWGSYAFGTNAAALAAAKKEDPRMKPILLVEKNRE</sequence>
<reference evidence="3" key="1">
    <citation type="submission" date="2021-06" db="EMBL/GenBank/DDBJ databases">
        <authorList>
            <person name="Kallberg Y."/>
            <person name="Tangrot J."/>
            <person name="Rosling A."/>
        </authorList>
    </citation>
    <scope>NUCLEOTIDE SEQUENCE</scope>
    <source>
        <strain evidence="3">FL966</strain>
    </source>
</reference>
<dbReference type="EMBL" id="CAJVQA010002069">
    <property type="protein sequence ID" value="CAG8535636.1"/>
    <property type="molecule type" value="Genomic_DNA"/>
</dbReference>
<evidence type="ECO:0000313" key="4">
    <source>
        <dbReference type="Proteomes" id="UP000789759"/>
    </source>
</evidence>
<feature type="coiled-coil region" evidence="1">
    <location>
        <begin position="68"/>
        <end position="137"/>
    </location>
</feature>
<dbReference type="OrthoDB" id="2121319at2759"/>
<organism evidence="3 4">
    <name type="scientific">Cetraspora pellucida</name>
    <dbReference type="NCBI Taxonomy" id="1433469"/>
    <lineage>
        <taxon>Eukaryota</taxon>
        <taxon>Fungi</taxon>
        <taxon>Fungi incertae sedis</taxon>
        <taxon>Mucoromycota</taxon>
        <taxon>Glomeromycotina</taxon>
        <taxon>Glomeromycetes</taxon>
        <taxon>Diversisporales</taxon>
        <taxon>Gigasporaceae</taxon>
        <taxon>Cetraspora</taxon>
    </lineage>
</organism>
<feature type="region of interest" description="Disordered" evidence="2">
    <location>
        <begin position="340"/>
        <end position="371"/>
    </location>
</feature>
<proteinExistence type="predicted"/>
<evidence type="ECO:0000256" key="1">
    <source>
        <dbReference type="SAM" id="Coils"/>
    </source>
</evidence>
<dbReference type="AlphaFoldDB" id="A0A9N9APK9"/>